<reference evidence="2 3" key="1">
    <citation type="journal article" date="2020" name="ISME J.">
        <title>Uncovering the hidden diversity of litter-decomposition mechanisms in mushroom-forming fungi.</title>
        <authorList>
            <person name="Floudas D."/>
            <person name="Bentzer J."/>
            <person name="Ahren D."/>
            <person name="Johansson T."/>
            <person name="Persson P."/>
            <person name="Tunlid A."/>
        </authorList>
    </citation>
    <scope>NUCLEOTIDE SEQUENCE [LARGE SCALE GENOMIC DNA]</scope>
    <source>
        <strain evidence="2 3">CBS 175.51</strain>
    </source>
</reference>
<gene>
    <name evidence="2" type="ORF">D9611_001292</name>
</gene>
<evidence type="ECO:0000313" key="2">
    <source>
        <dbReference type="EMBL" id="KAF5342251.1"/>
    </source>
</evidence>
<dbReference type="Gene3D" id="1.20.1280.50">
    <property type="match status" value="1"/>
</dbReference>
<protein>
    <recommendedName>
        <fullName evidence="1">F-box domain-containing protein</fullName>
    </recommendedName>
</protein>
<dbReference type="Proteomes" id="UP000541558">
    <property type="component" value="Unassembled WGS sequence"/>
</dbReference>
<name>A0A8H5FMJ8_9AGAR</name>
<dbReference type="InterPro" id="IPR032675">
    <property type="entry name" value="LRR_dom_sf"/>
</dbReference>
<evidence type="ECO:0000259" key="1">
    <source>
        <dbReference type="Pfam" id="PF12937"/>
    </source>
</evidence>
<proteinExistence type="predicted"/>
<feature type="domain" description="F-box" evidence="1">
    <location>
        <begin position="39"/>
        <end position="93"/>
    </location>
</feature>
<dbReference type="SUPFAM" id="SSF81383">
    <property type="entry name" value="F-box domain"/>
    <property type="match status" value="1"/>
</dbReference>
<dbReference type="InterPro" id="IPR036047">
    <property type="entry name" value="F-box-like_dom_sf"/>
</dbReference>
<accession>A0A8H5FMJ8</accession>
<dbReference type="CDD" id="cd09917">
    <property type="entry name" value="F-box_SF"/>
    <property type="match status" value="1"/>
</dbReference>
<dbReference type="Pfam" id="PF12937">
    <property type="entry name" value="F-box-like"/>
    <property type="match status" value="1"/>
</dbReference>
<dbReference type="AlphaFoldDB" id="A0A8H5FMJ8"/>
<evidence type="ECO:0000313" key="3">
    <source>
        <dbReference type="Proteomes" id="UP000541558"/>
    </source>
</evidence>
<dbReference type="OrthoDB" id="2833965at2759"/>
<comment type="caution">
    <text evidence="2">The sequence shown here is derived from an EMBL/GenBank/DDBJ whole genome shotgun (WGS) entry which is preliminary data.</text>
</comment>
<dbReference type="Gene3D" id="3.80.10.10">
    <property type="entry name" value="Ribonuclease Inhibitor"/>
    <property type="match status" value="1"/>
</dbReference>
<dbReference type="SUPFAM" id="SSF52047">
    <property type="entry name" value="RNI-like"/>
    <property type="match status" value="1"/>
</dbReference>
<organism evidence="2 3">
    <name type="scientific">Ephemerocybe angulata</name>
    <dbReference type="NCBI Taxonomy" id="980116"/>
    <lineage>
        <taxon>Eukaryota</taxon>
        <taxon>Fungi</taxon>
        <taxon>Dikarya</taxon>
        <taxon>Basidiomycota</taxon>
        <taxon>Agaricomycotina</taxon>
        <taxon>Agaricomycetes</taxon>
        <taxon>Agaricomycetidae</taxon>
        <taxon>Agaricales</taxon>
        <taxon>Agaricineae</taxon>
        <taxon>Psathyrellaceae</taxon>
        <taxon>Ephemerocybe</taxon>
    </lineage>
</organism>
<dbReference type="InterPro" id="IPR001810">
    <property type="entry name" value="F-box_dom"/>
</dbReference>
<keyword evidence="3" id="KW-1185">Reference proteome</keyword>
<dbReference type="EMBL" id="JAACJK010000001">
    <property type="protein sequence ID" value="KAF5342251.1"/>
    <property type="molecule type" value="Genomic_DNA"/>
</dbReference>
<sequence>MSSIPLDIATVYPATMPLSIVPTDTTDTPHSTTNEAAPINRLPPELLLEIFQHASGKSQSTHQTEAWVTFSHTCQYWRSIAIGFPRAWSNISFNHGPDFADMLLSRSIDSALPLTVHLTPTPASQADDMTWGKATEEVLMRAISESARLQSVRIHTPLKKHALRRVLRSWKKADQPLLVLAHLDIRGREGKLTDARELLDHKVMNRGVPALRSIDLRDAYIGTKLRFQAELGAHIHCLSLWRVYVSDSPDMATAARLISVTELLTCLKGLPHLDDLSVSRLLDIHPDASILPLTLKNLKKLEITEPTTLTASMLLNLLRIPNVHTVHIALLKPLRGPRYLASLLRSLNTAWGPTLDDGFSDSIQYTSTPSEPTLNASTLDVFEFQSKPNSCPVHKHPAQILTVTVPENPNLSFISLLHTFREGLNLYPAQTISLCPPPGYPGLLGSPDPNRHWYYALWHFPALECLILQGEAVSPNILTIATALHLFLSLERVVIRRTAFPLGLRGSSVAPFLADFIKQLWNRTPKLRSLEFVECPGVTEADCLWLSAQVRQSVEIIWDRHA</sequence>